<keyword evidence="1" id="KW-1185">Reference proteome</keyword>
<organism evidence="1 2">
    <name type="scientific">Ascaris lumbricoides</name>
    <name type="common">Giant roundworm</name>
    <dbReference type="NCBI Taxonomy" id="6252"/>
    <lineage>
        <taxon>Eukaryota</taxon>
        <taxon>Metazoa</taxon>
        <taxon>Ecdysozoa</taxon>
        <taxon>Nematoda</taxon>
        <taxon>Chromadorea</taxon>
        <taxon>Rhabditida</taxon>
        <taxon>Spirurina</taxon>
        <taxon>Ascaridomorpha</taxon>
        <taxon>Ascaridoidea</taxon>
        <taxon>Ascarididae</taxon>
        <taxon>Ascaris</taxon>
    </lineage>
</organism>
<sequence>MQEWDMGEQCIGRSKDVQTDVILVRSDKCETCAAHSASMTNQQQIDSVLHAHTIRKQRGFHSTQRILTSSTDISYLQRLPFSFFLMKTLPPSIL</sequence>
<dbReference type="AlphaFoldDB" id="A0A9J2PHQ0"/>
<accession>A0A9J2PHQ0</accession>
<name>A0A9J2PHQ0_ASCLU</name>
<reference evidence="2" key="1">
    <citation type="submission" date="2023-03" db="UniProtKB">
        <authorList>
            <consortium name="WormBaseParasite"/>
        </authorList>
    </citation>
    <scope>IDENTIFICATION</scope>
</reference>
<dbReference type="WBParaSite" id="ALUE_0000953501-mRNA-1">
    <property type="protein sequence ID" value="ALUE_0000953501-mRNA-1"/>
    <property type="gene ID" value="ALUE_0000953501"/>
</dbReference>
<evidence type="ECO:0000313" key="2">
    <source>
        <dbReference type="WBParaSite" id="ALUE_0000953501-mRNA-1"/>
    </source>
</evidence>
<proteinExistence type="predicted"/>
<protein>
    <submittedName>
        <fullName evidence="2">Uncharacterized protein</fullName>
    </submittedName>
</protein>
<evidence type="ECO:0000313" key="1">
    <source>
        <dbReference type="Proteomes" id="UP000036681"/>
    </source>
</evidence>
<dbReference type="Proteomes" id="UP000036681">
    <property type="component" value="Unplaced"/>
</dbReference>